<evidence type="ECO:0000256" key="3">
    <source>
        <dbReference type="ARBA" id="ARBA00022692"/>
    </source>
</evidence>
<comment type="caution">
    <text evidence="7">The sequence shown here is derived from an EMBL/GenBank/DDBJ whole genome shotgun (WGS) entry which is preliminary data.</text>
</comment>
<evidence type="ECO:0000256" key="6">
    <source>
        <dbReference type="SAM" id="Phobius"/>
    </source>
</evidence>
<dbReference type="OrthoDB" id="419167at2759"/>
<keyword evidence="8" id="KW-1185">Reference proteome</keyword>
<sequence length="355" mass="40027">MSKLLNIAELFPTKLSAFVFFAYIALFVNQGILVTATKEADSKYSYSTVTVVMLIECLKLFICSSVFIREFSFMKLLSSIVSNSKVLMLYFVPAFMYSLYNNLTFVNLSIFDPTTYYLLMQIRVVITGVVFQVLFKKQLSKKQWFSLILLTLGCIVKQLHTTPYVPQDDGTKLSSTTPHMYFYFLLILLQVFCSCFAGVYNEYLLKDAGADVHLMLQNVFMYLDSIVCNFIVLLLNGEARTAFSTESLESVFKPLVIAVMINGSACGIVTSVFLKNLNSILKTFAGALDLIFTATMCWIVFGIPIDRYTVISIAIVLYATYLYSQNPVVNKGRLETASTEKAEDREKLIDESTVV</sequence>
<feature type="transmembrane region" description="Helical" evidence="6">
    <location>
        <begin position="255"/>
        <end position="274"/>
    </location>
</feature>
<keyword evidence="5 6" id="KW-0472">Membrane</keyword>
<keyword evidence="2" id="KW-0813">Transport</keyword>
<dbReference type="Proteomes" id="UP000886998">
    <property type="component" value="Unassembled WGS sequence"/>
</dbReference>
<evidence type="ECO:0000256" key="5">
    <source>
        <dbReference type="ARBA" id="ARBA00023136"/>
    </source>
</evidence>
<evidence type="ECO:0000313" key="7">
    <source>
        <dbReference type="EMBL" id="GFY72036.1"/>
    </source>
</evidence>
<dbReference type="PANTHER" id="PTHR10231">
    <property type="entry name" value="NUCLEOTIDE-SUGAR TRANSMEMBRANE TRANSPORTER"/>
    <property type="match status" value="1"/>
</dbReference>
<evidence type="ECO:0000256" key="2">
    <source>
        <dbReference type="ARBA" id="ARBA00022597"/>
    </source>
</evidence>
<gene>
    <name evidence="7" type="primary">senju</name>
    <name evidence="7" type="ORF">TNIN_385751</name>
</gene>
<feature type="transmembrane region" description="Helical" evidence="6">
    <location>
        <begin position="180"/>
        <end position="200"/>
    </location>
</feature>
<feature type="transmembrane region" description="Helical" evidence="6">
    <location>
        <begin position="89"/>
        <end position="110"/>
    </location>
</feature>
<dbReference type="InterPro" id="IPR007271">
    <property type="entry name" value="Nuc_sug_transpt"/>
</dbReference>
<keyword evidence="2" id="KW-0762">Sugar transport</keyword>
<keyword evidence="3 6" id="KW-0812">Transmembrane</keyword>
<dbReference type="EMBL" id="BMAV01019226">
    <property type="protein sequence ID" value="GFY72036.1"/>
    <property type="molecule type" value="Genomic_DNA"/>
</dbReference>
<dbReference type="Pfam" id="PF04142">
    <property type="entry name" value="Nuc_sug_transp"/>
    <property type="match status" value="1"/>
</dbReference>
<protein>
    <submittedName>
        <fullName evidence="7">UDP-galactose transporter senju</fullName>
    </submittedName>
</protein>
<feature type="transmembrane region" description="Helical" evidence="6">
    <location>
        <begin position="12"/>
        <end position="32"/>
    </location>
</feature>
<dbReference type="GO" id="GO:0015165">
    <property type="term" value="F:pyrimidine nucleotide-sugar transmembrane transporter activity"/>
    <property type="evidence" value="ECO:0007669"/>
    <property type="project" value="InterPro"/>
</dbReference>
<dbReference type="PIRSF" id="PIRSF005799">
    <property type="entry name" value="UDP-gal_transpt"/>
    <property type="match status" value="1"/>
</dbReference>
<dbReference type="GO" id="GO:0000139">
    <property type="term" value="C:Golgi membrane"/>
    <property type="evidence" value="ECO:0007669"/>
    <property type="project" value="InterPro"/>
</dbReference>
<proteinExistence type="predicted"/>
<feature type="transmembrane region" description="Helical" evidence="6">
    <location>
        <begin position="307"/>
        <end position="324"/>
    </location>
</feature>
<feature type="transmembrane region" description="Helical" evidence="6">
    <location>
        <begin position="44"/>
        <end position="68"/>
    </location>
</feature>
<evidence type="ECO:0000256" key="1">
    <source>
        <dbReference type="ARBA" id="ARBA00004141"/>
    </source>
</evidence>
<evidence type="ECO:0000256" key="4">
    <source>
        <dbReference type="ARBA" id="ARBA00022989"/>
    </source>
</evidence>
<reference evidence="7" key="1">
    <citation type="submission" date="2020-08" db="EMBL/GenBank/DDBJ databases">
        <title>Multicomponent nature underlies the extraordinary mechanical properties of spider dragline silk.</title>
        <authorList>
            <person name="Kono N."/>
            <person name="Nakamura H."/>
            <person name="Mori M."/>
            <person name="Yoshida Y."/>
            <person name="Ohtoshi R."/>
            <person name="Malay A.D."/>
            <person name="Moran D.A.P."/>
            <person name="Tomita M."/>
            <person name="Numata K."/>
            <person name="Arakawa K."/>
        </authorList>
    </citation>
    <scope>NUCLEOTIDE SEQUENCE</scope>
</reference>
<evidence type="ECO:0000313" key="8">
    <source>
        <dbReference type="Proteomes" id="UP000886998"/>
    </source>
</evidence>
<organism evidence="7 8">
    <name type="scientific">Trichonephila inaurata madagascariensis</name>
    <dbReference type="NCBI Taxonomy" id="2747483"/>
    <lineage>
        <taxon>Eukaryota</taxon>
        <taxon>Metazoa</taxon>
        <taxon>Ecdysozoa</taxon>
        <taxon>Arthropoda</taxon>
        <taxon>Chelicerata</taxon>
        <taxon>Arachnida</taxon>
        <taxon>Araneae</taxon>
        <taxon>Araneomorphae</taxon>
        <taxon>Entelegynae</taxon>
        <taxon>Araneoidea</taxon>
        <taxon>Nephilidae</taxon>
        <taxon>Trichonephila</taxon>
        <taxon>Trichonephila inaurata</taxon>
    </lineage>
</organism>
<feature type="transmembrane region" description="Helical" evidence="6">
    <location>
        <begin position="212"/>
        <end position="235"/>
    </location>
</feature>
<keyword evidence="4 6" id="KW-1133">Transmembrane helix</keyword>
<name>A0A8X7CLG6_9ARAC</name>
<dbReference type="AlphaFoldDB" id="A0A8X7CLG6"/>
<comment type="subcellular location">
    <subcellularLocation>
        <location evidence="1">Membrane</location>
        <topology evidence="1">Multi-pass membrane protein</topology>
    </subcellularLocation>
</comment>
<feature type="transmembrane region" description="Helical" evidence="6">
    <location>
        <begin position="144"/>
        <end position="160"/>
    </location>
</feature>
<accession>A0A8X7CLG6</accession>
<feature type="transmembrane region" description="Helical" evidence="6">
    <location>
        <begin position="281"/>
        <end position="301"/>
    </location>
</feature>